<dbReference type="AlphaFoldDB" id="A0AAD9PV37"/>
<dbReference type="InterPro" id="IPR046756">
    <property type="entry name" value="VAS1/VOA1_TM"/>
</dbReference>
<reference evidence="8" key="1">
    <citation type="journal article" date="2023" name="G3 (Bethesda)">
        <title>Whole genome assembly and annotation of the endangered Caribbean coral Acropora cervicornis.</title>
        <authorList>
            <person name="Selwyn J.D."/>
            <person name="Vollmer S.V."/>
        </authorList>
    </citation>
    <scope>NUCLEOTIDE SEQUENCE</scope>
    <source>
        <strain evidence="8">K2</strain>
    </source>
</reference>
<comment type="subcellular location">
    <subcellularLocation>
        <location evidence="1">Membrane</location>
        <topology evidence="1">Single-pass membrane protein</topology>
    </subcellularLocation>
</comment>
<feature type="domain" description="V-type proton ATPase subunit S1/VOA1 transmembrane" evidence="7">
    <location>
        <begin position="189"/>
        <end position="227"/>
    </location>
</feature>
<dbReference type="PANTHER" id="PTHR12471:SF7">
    <property type="entry name" value="V-TYPE PROTON ATPASE SUBUNIT S1"/>
    <property type="match status" value="1"/>
</dbReference>
<organism evidence="8 9">
    <name type="scientific">Acropora cervicornis</name>
    <name type="common">Staghorn coral</name>
    <dbReference type="NCBI Taxonomy" id="6130"/>
    <lineage>
        <taxon>Eukaryota</taxon>
        <taxon>Metazoa</taxon>
        <taxon>Cnidaria</taxon>
        <taxon>Anthozoa</taxon>
        <taxon>Hexacorallia</taxon>
        <taxon>Scleractinia</taxon>
        <taxon>Astrocoeniina</taxon>
        <taxon>Acroporidae</taxon>
        <taxon>Acropora</taxon>
    </lineage>
</organism>
<sequence>MFFTFLKDVETRYVAERRANMAHDRLRRDVRQNAFDDHNISSSTINGSVFVDAQCILLYTEGVVFTCNEKKYNIFNMTGLAYSFSGECRDKAFEDRMSFSLTSNDSSYEWHCSNASLDVEGTFEGEHIKDIFWYNNCGKSLTAPAKYSYSCFNVTLNNDNSSLSFKQFQVQPFNVPGNGTFSYAYDCVGFFTIGIFMGLITAGVLLVILFCGILSMLSLTTMDRFDDPKGQTIQVATS</sequence>
<accession>A0AAD9PV37</accession>
<evidence type="ECO:0000313" key="8">
    <source>
        <dbReference type="EMBL" id="KAK2549641.1"/>
    </source>
</evidence>
<evidence type="ECO:0000256" key="4">
    <source>
        <dbReference type="ARBA" id="ARBA00022989"/>
    </source>
</evidence>
<proteinExistence type="inferred from homology"/>
<evidence type="ECO:0000256" key="5">
    <source>
        <dbReference type="ARBA" id="ARBA00023136"/>
    </source>
</evidence>
<comment type="caution">
    <text evidence="8">The sequence shown here is derived from an EMBL/GenBank/DDBJ whole genome shotgun (WGS) entry which is preliminary data.</text>
</comment>
<dbReference type="Gene3D" id="2.40.160.110">
    <property type="match status" value="1"/>
</dbReference>
<evidence type="ECO:0000313" key="9">
    <source>
        <dbReference type="Proteomes" id="UP001249851"/>
    </source>
</evidence>
<dbReference type="GO" id="GO:0033176">
    <property type="term" value="C:proton-transporting V-type ATPase complex"/>
    <property type="evidence" value="ECO:0007669"/>
    <property type="project" value="TreeGrafter"/>
</dbReference>
<name>A0AAD9PV37_ACRCE</name>
<evidence type="ECO:0000256" key="2">
    <source>
        <dbReference type="ARBA" id="ARBA00009037"/>
    </source>
</evidence>
<protein>
    <submittedName>
        <fullName evidence="8">V-type proton ATPase subunit S1</fullName>
    </submittedName>
</protein>
<comment type="similarity">
    <text evidence="2">Belongs to the vacuolar ATPase subunit S1 family.</text>
</comment>
<dbReference type="Proteomes" id="UP001249851">
    <property type="component" value="Unassembled WGS sequence"/>
</dbReference>
<gene>
    <name evidence="8" type="ORF">P5673_029895</name>
</gene>
<dbReference type="InterPro" id="IPR008388">
    <property type="entry name" value="Ac45_acc_su"/>
</dbReference>
<dbReference type="Pfam" id="PF20520">
    <property type="entry name" value="Ac45-VOA1_TM"/>
    <property type="match status" value="1"/>
</dbReference>
<evidence type="ECO:0000256" key="1">
    <source>
        <dbReference type="ARBA" id="ARBA00004167"/>
    </source>
</evidence>
<dbReference type="PANTHER" id="PTHR12471">
    <property type="entry name" value="VACUOLAR ATP SYNTHASE SUBUNIT S1"/>
    <property type="match status" value="1"/>
</dbReference>
<dbReference type="GO" id="GO:0030641">
    <property type="term" value="P:regulation of cellular pH"/>
    <property type="evidence" value="ECO:0007669"/>
    <property type="project" value="TreeGrafter"/>
</dbReference>
<keyword evidence="5 6" id="KW-0472">Membrane</keyword>
<reference evidence="8" key="2">
    <citation type="journal article" date="2023" name="Science">
        <title>Genomic signatures of disease resistance in endangered staghorn corals.</title>
        <authorList>
            <person name="Vollmer S.V."/>
            <person name="Selwyn J.D."/>
            <person name="Despard B.A."/>
            <person name="Roesel C.L."/>
        </authorList>
    </citation>
    <scope>NUCLEOTIDE SEQUENCE</scope>
    <source>
        <strain evidence="8">K2</strain>
    </source>
</reference>
<evidence type="ECO:0000259" key="7">
    <source>
        <dbReference type="Pfam" id="PF20520"/>
    </source>
</evidence>
<keyword evidence="4 6" id="KW-1133">Transmembrane helix</keyword>
<keyword evidence="9" id="KW-1185">Reference proteome</keyword>
<evidence type="ECO:0000256" key="3">
    <source>
        <dbReference type="ARBA" id="ARBA00022692"/>
    </source>
</evidence>
<dbReference type="EMBL" id="JARQWQ010000123">
    <property type="protein sequence ID" value="KAK2549641.1"/>
    <property type="molecule type" value="Genomic_DNA"/>
</dbReference>
<evidence type="ECO:0000256" key="6">
    <source>
        <dbReference type="SAM" id="Phobius"/>
    </source>
</evidence>
<dbReference type="GO" id="GO:0001671">
    <property type="term" value="F:ATPase activator activity"/>
    <property type="evidence" value="ECO:0007669"/>
    <property type="project" value="TreeGrafter"/>
</dbReference>
<keyword evidence="3 6" id="KW-0812">Transmembrane</keyword>
<feature type="transmembrane region" description="Helical" evidence="6">
    <location>
        <begin position="188"/>
        <end position="214"/>
    </location>
</feature>